<protein>
    <submittedName>
        <fullName evidence="7">C4-dicarboxylate anaerobic carrier</fullName>
    </submittedName>
</protein>
<dbReference type="OrthoDB" id="255482at2"/>
<dbReference type="KEGG" id="dno:DNO_0931"/>
<feature type="transmembrane region" description="Helical" evidence="6">
    <location>
        <begin position="123"/>
        <end position="147"/>
    </location>
</feature>
<feature type="transmembrane region" description="Helical" evidence="6">
    <location>
        <begin position="359"/>
        <end position="379"/>
    </location>
</feature>
<feature type="transmembrane region" description="Helical" evidence="6">
    <location>
        <begin position="303"/>
        <end position="324"/>
    </location>
</feature>
<comment type="subcellular location">
    <subcellularLocation>
        <location evidence="1">Cell membrane</location>
        <topology evidence="1">Multi-pass membrane protein</topology>
    </subcellularLocation>
</comment>
<reference evidence="7 8" key="1">
    <citation type="journal article" date="2007" name="Nat. Biotechnol.">
        <title>Genome sequence and identification of candidate vaccine antigens from the animal pathogen Dichelobacter nodosus.</title>
        <authorList>
            <person name="Myers G.S."/>
            <person name="Parker D."/>
            <person name="Al-Hasani K."/>
            <person name="Kennan R.M."/>
            <person name="Seemann T."/>
            <person name="Ren Q."/>
            <person name="Badger J.H."/>
            <person name="Selengut J.D."/>
            <person name="Deboy R.T."/>
            <person name="Tettelin H."/>
            <person name="Boyce J.D."/>
            <person name="McCarl V.P."/>
            <person name="Han X."/>
            <person name="Nelson W.C."/>
            <person name="Madupu R."/>
            <person name="Mohamoud Y."/>
            <person name="Holley T."/>
            <person name="Fedorova N."/>
            <person name="Khouri H."/>
            <person name="Bottomley S.P."/>
            <person name="Whittington R.J."/>
            <person name="Adler B."/>
            <person name="Songer J.G."/>
            <person name="Rood J.I."/>
            <person name="Paulsen I.T."/>
        </authorList>
    </citation>
    <scope>NUCLEOTIDE SEQUENCE [LARGE SCALE GENOMIC DNA]</scope>
    <source>
        <strain evidence="7 8">VCS1703A</strain>
    </source>
</reference>
<feature type="transmembrane region" description="Helical" evidence="6">
    <location>
        <begin position="330"/>
        <end position="347"/>
    </location>
</feature>
<evidence type="ECO:0000256" key="5">
    <source>
        <dbReference type="ARBA" id="ARBA00023136"/>
    </source>
</evidence>
<dbReference type="PANTHER" id="PTHR43652:SF6">
    <property type="entry name" value="ARGININE REPRESSOR"/>
    <property type="match status" value="1"/>
</dbReference>
<name>A5EY59_DICNV</name>
<feature type="transmembrane region" description="Helical" evidence="6">
    <location>
        <begin position="399"/>
        <end position="419"/>
    </location>
</feature>
<evidence type="ECO:0000256" key="2">
    <source>
        <dbReference type="ARBA" id="ARBA00022475"/>
    </source>
</evidence>
<evidence type="ECO:0000313" key="7">
    <source>
        <dbReference type="EMBL" id="ABQ13835.1"/>
    </source>
</evidence>
<feature type="transmembrane region" description="Helical" evidence="6">
    <location>
        <begin position="12"/>
        <end position="33"/>
    </location>
</feature>
<dbReference type="AlphaFoldDB" id="A5EY59"/>
<evidence type="ECO:0000256" key="3">
    <source>
        <dbReference type="ARBA" id="ARBA00022692"/>
    </source>
</evidence>
<dbReference type="PANTHER" id="PTHR43652">
    <property type="entry name" value="BASIC AMINO ACID ANTIPORTER YFCC-RELATED"/>
    <property type="match status" value="1"/>
</dbReference>
<organism evidence="7 8">
    <name type="scientific">Dichelobacter nodosus (strain VCS1703A)</name>
    <dbReference type="NCBI Taxonomy" id="246195"/>
    <lineage>
        <taxon>Bacteria</taxon>
        <taxon>Pseudomonadati</taxon>
        <taxon>Pseudomonadota</taxon>
        <taxon>Gammaproteobacteria</taxon>
        <taxon>Cardiobacteriales</taxon>
        <taxon>Cardiobacteriaceae</taxon>
        <taxon>Dichelobacter</taxon>
    </lineage>
</organism>
<evidence type="ECO:0000256" key="1">
    <source>
        <dbReference type="ARBA" id="ARBA00004651"/>
    </source>
</evidence>
<dbReference type="InterPro" id="IPR051679">
    <property type="entry name" value="DASS-Related_Transporters"/>
</dbReference>
<dbReference type="Pfam" id="PF03606">
    <property type="entry name" value="DcuC"/>
    <property type="match status" value="1"/>
</dbReference>
<keyword evidence="4 6" id="KW-1133">Transmembrane helix</keyword>
<dbReference type="GO" id="GO:0005886">
    <property type="term" value="C:plasma membrane"/>
    <property type="evidence" value="ECO:0007669"/>
    <property type="project" value="UniProtKB-SubCell"/>
</dbReference>
<feature type="transmembrane region" description="Helical" evidence="6">
    <location>
        <begin position="216"/>
        <end position="234"/>
    </location>
</feature>
<accession>A5EY59</accession>
<keyword evidence="8" id="KW-1185">Reference proteome</keyword>
<dbReference type="EMBL" id="CP000513">
    <property type="protein sequence ID" value="ABQ13835.1"/>
    <property type="molecule type" value="Genomic_DNA"/>
</dbReference>
<evidence type="ECO:0000256" key="4">
    <source>
        <dbReference type="ARBA" id="ARBA00022989"/>
    </source>
</evidence>
<keyword evidence="3 6" id="KW-0812">Transmembrane</keyword>
<keyword evidence="5 6" id="KW-0472">Membrane</keyword>
<evidence type="ECO:0000313" key="8">
    <source>
        <dbReference type="Proteomes" id="UP000000248"/>
    </source>
</evidence>
<dbReference type="HOGENOM" id="CLU_035307_0_1_6"/>
<gene>
    <name evidence="7" type="primary">dcuC</name>
    <name evidence="7" type="ordered locus">DNO_0931</name>
</gene>
<feature type="transmembrane region" description="Helical" evidence="6">
    <location>
        <begin position="484"/>
        <end position="506"/>
    </location>
</feature>
<evidence type="ECO:0000256" key="6">
    <source>
        <dbReference type="SAM" id="Phobius"/>
    </source>
</evidence>
<dbReference type="Proteomes" id="UP000000248">
    <property type="component" value="Chromosome"/>
</dbReference>
<dbReference type="eggNOG" id="COG1288">
    <property type="taxonomic scope" value="Bacteria"/>
</dbReference>
<keyword evidence="2" id="KW-1003">Cell membrane</keyword>
<proteinExistence type="predicted"/>
<dbReference type="InterPro" id="IPR018385">
    <property type="entry name" value="C4_dicarb_anaerob_car-like"/>
</dbReference>
<sequence length="507" mass="55372">MSIGGFFRKLKMPTAFTILFIILVLSAFSTWVIPAGSYAKLKYDADTQQFSITHPDGRVESAPATKEELQARKISIDLGQFTEGKIRKAVSVPDTYQRLESKRQGAKELVMSIVNGTIEAADIMVFVLILGGMIGIVNANGAFEAGLTALTKRTKGREFILVFFVSIFTIFGGTSFGMAEETVAFYPILCPIFIALGYDSLVCVGAVLLASTIGTTYTTVNPFAVVIASGAAGIPFTNGISWRIIGLILGSIVVISYLYWYAKKVKANPEFSYAYEDREDYMRRYPVNLNSETAADFTARKKIILCLFITSFFIMIYGVVALGWWFPEMASSFLAITLIMMFVANMGEEKVIGAFMRGASDLVSVALIIGVARGINIILENGMISDTILNYASSGVAGMSSYLFVIVMYFVFFILGFVVPSSSGLAVLSMPVMAPLADTAGIDRSVIVSAYIWGQNTMSFIAPTGMVLVTSELTGMKYTHWLRFIFPIFAYVMVASITFLLLQVAFA</sequence>
<feature type="transmembrane region" description="Helical" evidence="6">
    <location>
        <begin position="185"/>
        <end position="209"/>
    </location>
</feature>
<feature type="transmembrane region" description="Helical" evidence="6">
    <location>
        <begin position="240"/>
        <end position="262"/>
    </location>
</feature>
<feature type="transmembrane region" description="Helical" evidence="6">
    <location>
        <begin position="159"/>
        <end position="179"/>
    </location>
</feature>